<evidence type="ECO:0000256" key="6">
    <source>
        <dbReference type="ARBA" id="ARBA00022692"/>
    </source>
</evidence>
<evidence type="ECO:0000313" key="12">
    <source>
        <dbReference type="Proteomes" id="UP000799092"/>
    </source>
</evidence>
<feature type="transmembrane region" description="Helical" evidence="9">
    <location>
        <begin position="244"/>
        <end position="265"/>
    </location>
</feature>
<evidence type="ECO:0000256" key="5">
    <source>
        <dbReference type="ARBA" id="ARBA00022597"/>
    </source>
</evidence>
<dbReference type="PROSITE" id="PS50928">
    <property type="entry name" value="ABC_TM1"/>
    <property type="match status" value="1"/>
</dbReference>
<dbReference type="InterPro" id="IPR050901">
    <property type="entry name" value="BP-dep_ABC_trans_perm"/>
</dbReference>
<dbReference type="Proteomes" id="UP000799092">
    <property type="component" value="Unassembled WGS sequence"/>
</dbReference>
<accession>A0A6A8DCV0</accession>
<evidence type="ECO:0000256" key="3">
    <source>
        <dbReference type="ARBA" id="ARBA00022448"/>
    </source>
</evidence>
<feature type="transmembrane region" description="Helical" evidence="9">
    <location>
        <begin position="142"/>
        <end position="165"/>
    </location>
</feature>
<evidence type="ECO:0000256" key="7">
    <source>
        <dbReference type="ARBA" id="ARBA00022989"/>
    </source>
</evidence>
<evidence type="ECO:0000256" key="8">
    <source>
        <dbReference type="ARBA" id="ARBA00023136"/>
    </source>
</evidence>
<dbReference type="Pfam" id="PF00528">
    <property type="entry name" value="BPD_transp_1"/>
    <property type="match status" value="1"/>
</dbReference>
<dbReference type="OrthoDB" id="9810086at2"/>
<comment type="similarity">
    <text evidence="2">Belongs to the binding-protein-dependent transport system permease family. MalFG subfamily.</text>
</comment>
<comment type="subcellular location">
    <subcellularLocation>
        <location evidence="1 9">Cell membrane</location>
        <topology evidence="1 9">Multi-pass membrane protein</topology>
    </subcellularLocation>
</comment>
<evidence type="ECO:0000256" key="1">
    <source>
        <dbReference type="ARBA" id="ARBA00004651"/>
    </source>
</evidence>
<keyword evidence="8 9" id="KW-0472">Membrane</keyword>
<dbReference type="PANTHER" id="PTHR32243:SF50">
    <property type="entry name" value="MALTOSE_MALTODEXTRIN TRANSPORT SYSTEM PERMEASE PROTEIN MALG"/>
    <property type="match status" value="1"/>
</dbReference>
<feature type="transmembrane region" description="Helical" evidence="9">
    <location>
        <begin position="109"/>
        <end position="130"/>
    </location>
</feature>
<organism evidence="11 12">
    <name type="scientific">Aquibacillus halophilus</name>
    <dbReference type="NCBI Taxonomy" id="930132"/>
    <lineage>
        <taxon>Bacteria</taxon>
        <taxon>Bacillati</taxon>
        <taxon>Bacillota</taxon>
        <taxon>Bacilli</taxon>
        <taxon>Bacillales</taxon>
        <taxon>Bacillaceae</taxon>
        <taxon>Aquibacillus</taxon>
    </lineage>
</organism>
<gene>
    <name evidence="11" type="ORF">GH741_02805</name>
</gene>
<dbReference type="InterPro" id="IPR000515">
    <property type="entry name" value="MetI-like"/>
</dbReference>
<sequence>MKRKLRTNILVQSTSYLFLLLLLFLALFPAVWMFITSIKPPEEVFTLPPKLTVDNPTLVNYGRVIFDSNIPRSFFNSLVVTVLTTFFTLLFAMLAGYGFSRFVFRGSNTISTGLLFGQMMPGVVLIMPLYMMFGKLHLIDTYGALILANMAITIPLGVIMLRTFFDTVPRELEEAAKIDGCSNLGALFRIVLPISKPGIVAVSVYTFLHTWEEFLFALILSNSSSVKTLPIAVNEFSSEFVIDWGGMMSASVVISVPVLLIFILCHKSFVKGLSDGSIKG</sequence>
<keyword evidence="7 9" id="KW-1133">Transmembrane helix</keyword>
<feature type="transmembrane region" description="Helical" evidence="9">
    <location>
        <begin position="74"/>
        <end position="97"/>
    </location>
</feature>
<dbReference type="AlphaFoldDB" id="A0A6A8DCV0"/>
<proteinExistence type="inferred from homology"/>
<dbReference type="EMBL" id="WJNG01000002">
    <property type="protein sequence ID" value="MRH41601.1"/>
    <property type="molecule type" value="Genomic_DNA"/>
</dbReference>
<name>A0A6A8DCV0_9BACI</name>
<reference evidence="11" key="1">
    <citation type="submission" date="2019-11" db="EMBL/GenBank/DDBJ databases">
        <authorList>
            <person name="Li J."/>
        </authorList>
    </citation>
    <scope>NUCLEOTIDE SEQUENCE</scope>
    <source>
        <strain evidence="11">B6B</strain>
    </source>
</reference>
<dbReference type="Gene3D" id="1.10.3720.10">
    <property type="entry name" value="MetI-like"/>
    <property type="match status" value="1"/>
</dbReference>
<dbReference type="GO" id="GO:0055085">
    <property type="term" value="P:transmembrane transport"/>
    <property type="evidence" value="ECO:0007669"/>
    <property type="project" value="InterPro"/>
</dbReference>
<feature type="domain" description="ABC transmembrane type-1" evidence="10">
    <location>
        <begin position="74"/>
        <end position="265"/>
    </location>
</feature>
<feature type="transmembrane region" description="Helical" evidence="9">
    <location>
        <begin position="186"/>
        <end position="208"/>
    </location>
</feature>
<dbReference type="RefSeq" id="WP_153735240.1">
    <property type="nucleotide sequence ID" value="NZ_WJNG01000002.1"/>
</dbReference>
<evidence type="ECO:0000259" key="10">
    <source>
        <dbReference type="PROSITE" id="PS50928"/>
    </source>
</evidence>
<dbReference type="PANTHER" id="PTHR32243">
    <property type="entry name" value="MALTOSE TRANSPORT SYSTEM PERMEASE-RELATED"/>
    <property type="match status" value="1"/>
</dbReference>
<keyword evidence="3 9" id="KW-0813">Transport</keyword>
<dbReference type="CDD" id="cd06261">
    <property type="entry name" value="TM_PBP2"/>
    <property type="match status" value="1"/>
</dbReference>
<dbReference type="GO" id="GO:0005886">
    <property type="term" value="C:plasma membrane"/>
    <property type="evidence" value="ECO:0007669"/>
    <property type="project" value="UniProtKB-SubCell"/>
</dbReference>
<dbReference type="InterPro" id="IPR035906">
    <property type="entry name" value="MetI-like_sf"/>
</dbReference>
<keyword evidence="5" id="KW-0762">Sugar transport</keyword>
<dbReference type="SUPFAM" id="SSF161098">
    <property type="entry name" value="MetI-like"/>
    <property type="match status" value="1"/>
</dbReference>
<comment type="caution">
    <text evidence="11">The sequence shown here is derived from an EMBL/GenBank/DDBJ whole genome shotgun (WGS) entry which is preliminary data.</text>
</comment>
<evidence type="ECO:0000256" key="2">
    <source>
        <dbReference type="ARBA" id="ARBA00009047"/>
    </source>
</evidence>
<protein>
    <submittedName>
        <fullName evidence="11">ABC transporter permease subunit</fullName>
    </submittedName>
</protein>
<evidence type="ECO:0000256" key="9">
    <source>
        <dbReference type="RuleBase" id="RU363032"/>
    </source>
</evidence>
<keyword evidence="4" id="KW-1003">Cell membrane</keyword>
<keyword evidence="12" id="KW-1185">Reference proteome</keyword>
<keyword evidence="6 9" id="KW-0812">Transmembrane</keyword>
<evidence type="ECO:0000256" key="4">
    <source>
        <dbReference type="ARBA" id="ARBA00022475"/>
    </source>
</evidence>
<evidence type="ECO:0000313" key="11">
    <source>
        <dbReference type="EMBL" id="MRH41601.1"/>
    </source>
</evidence>